<evidence type="ECO:0000313" key="3">
    <source>
        <dbReference type="Proteomes" id="UP001201980"/>
    </source>
</evidence>
<dbReference type="Gene3D" id="2.40.70.10">
    <property type="entry name" value="Acid Proteases"/>
    <property type="match status" value="1"/>
</dbReference>
<name>A0AAD5RJY9_9PEZI</name>
<dbReference type="PROSITE" id="PS51767">
    <property type="entry name" value="PEPTIDASE_A1"/>
    <property type="match status" value="1"/>
</dbReference>
<dbReference type="InterPro" id="IPR033121">
    <property type="entry name" value="PEPTIDASE_A1"/>
</dbReference>
<organism evidence="2 3">
    <name type="scientific">Zalerion maritima</name>
    <dbReference type="NCBI Taxonomy" id="339359"/>
    <lineage>
        <taxon>Eukaryota</taxon>
        <taxon>Fungi</taxon>
        <taxon>Dikarya</taxon>
        <taxon>Ascomycota</taxon>
        <taxon>Pezizomycotina</taxon>
        <taxon>Sordariomycetes</taxon>
        <taxon>Lulworthiomycetidae</taxon>
        <taxon>Lulworthiales</taxon>
        <taxon>Lulworthiaceae</taxon>
        <taxon>Zalerion</taxon>
    </lineage>
</organism>
<evidence type="ECO:0000313" key="2">
    <source>
        <dbReference type="EMBL" id="KAJ2895608.1"/>
    </source>
</evidence>
<dbReference type="Proteomes" id="UP001201980">
    <property type="component" value="Unassembled WGS sequence"/>
</dbReference>
<protein>
    <recommendedName>
        <fullName evidence="1">Peptidase A1 domain-containing protein</fullName>
    </recommendedName>
</protein>
<dbReference type="AlphaFoldDB" id="A0AAD5RJY9"/>
<sequence length="148" mass="16296">MDTGSWEMSVNPTCEYGGCRSVLRQIAEAIFGGVDRWQYIGDLEPVPLDPQPVEGVAGREIWTGDDVQENALIDMGSPYSYLNEKHVAIIGKEFNAWIDDQGVSIVDCALGNGSLDTIDFYFNNGNLGIPLTTRDFNLPQGRRCHLGV</sequence>
<dbReference type="Pfam" id="PF00026">
    <property type="entry name" value="Asp"/>
    <property type="match status" value="1"/>
</dbReference>
<evidence type="ECO:0000259" key="1">
    <source>
        <dbReference type="PROSITE" id="PS51767"/>
    </source>
</evidence>
<keyword evidence="3" id="KW-1185">Reference proteome</keyword>
<feature type="domain" description="Peptidase A1" evidence="1">
    <location>
        <begin position="1"/>
        <end position="148"/>
    </location>
</feature>
<dbReference type="InterPro" id="IPR021109">
    <property type="entry name" value="Peptidase_aspartic_dom_sf"/>
</dbReference>
<dbReference type="SUPFAM" id="SSF50630">
    <property type="entry name" value="Acid proteases"/>
    <property type="match status" value="1"/>
</dbReference>
<reference evidence="2" key="1">
    <citation type="submission" date="2022-07" db="EMBL/GenBank/DDBJ databases">
        <title>Draft genome sequence of Zalerion maritima ATCC 34329, a (micro)plastics degrading marine fungus.</title>
        <authorList>
            <person name="Paco A."/>
            <person name="Goncalves M.F.M."/>
            <person name="Rocha-Santos T.A.P."/>
            <person name="Alves A."/>
        </authorList>
    </citation>
    <scope>NUCLEOTIDE SEQUENCE</scope>
    <source>
        <strain evidence="2">ATCC 34329</strain>
    </source>
</reference>
<comment type="caution">
    <text evidence="2">The sequence shown here is derived from an EMBL/GenBank/DDBJ whole genome shotgun (WGS) entry which is preliminary data.</text>
</comment>
<gene>
    <name evidence="2" type="ORF">MKZ38_006320</name>
</gene>
<dbReference type="EMBL" id="JAKWBI020000388">
    <property type="protein sequence ID" value="KAJ2895608.1"/>
    <property type="molecule type" value="Genomic_DNA"/>
</dbReference>
<proteinExistence type="predicted"/>
<accession>A0AAD5RJY9</accession>